<dbReference type="EMBL" id="JAGGKG010000017">
    <property type="protein sequence ID" value="MBP1906673.1"/>
    <property type="molecule type" value="Genomic_DNA"/>
</dbReference>
<protein>
    <submittedName>
        <fullName evidence="5">Head-tail adaptor</fullName>
    </submittedName>
</protein>
<comment type="caution">
    <text evidence="5">The sequence shown here is derived from an EMBL/GenBank/DDBJ whole genome shotgun (WGS) entry which is preliminary data.</text>
</comment>
<dbReference type="NCBIfam" id="NF033679">
    <property type="entry name" value="DNRLRE_dom"/>
    <property type="match status" value="1"/>
</dbReference>
<evidence type="ECO:0000256" key="2">
    <source>
        <dbReference type="ARBA" id="ARBA00022525"/>
    </source>
</evidence>
<comment type="subcellular location">
    <subcellularLocation>
        <location evidence="1">Secreted</location>
    </subcellularLocation>
</comment>
<proteinExistence type="predicted"/>
<keyword evidence="6" id="KW-1185">Reference proteome</keyword>
<accession>A0ABS4FWF7</accession>
<evidence type="ECO:0000259" key="4">
    <source>
        <dbReference type="Pfam" id="PF24517"/>
    </source>
</evidence>
<name>A0ABS4FWF7_9BACL</name>
<reference evidence="5 6" key="1">
    <citation type="submission" date="2021-03" db="EMBL/GenBank/DDBJ databases">
        <title>Genomic Encyclopedia of Type Strains, Phase IV (KMG-IV): sequencing the most valuable type-strain genomes for metagenomic binning, comparative biology and taxonomic classification.</title>
        <authorList>
            <person name="Goeker M."/>
        </authorList>
    </citation>
    <scope>NUCLEOTIDE SEQUENCE [LARGE SCALE GENOMIC DNA]</scope>
    <source>
        <strain evidence="5 6">DSM 14349</strain>
    </source>
</reference>
<keyword evidence="3" id="KW-0732">Signal</keyword>
<dbReference type="Gene3D" id="2.60.120.970">
    <property type="match status" value="1"/>
</dbReference>
<organism evidence="5 6">
    <name type="scientific">Paenibacillus turicensis</name>
    <dbReference type="NCBI Taxonomy" id="160487"/>
    <lineage>
        <taxon>Bacteria</taxon>
        <taxon>Bacillati</taxon>
        <taxon>Bacillota</taxon>
        <taxon>Bacilli</taxon>
        <taxon>Bacillales</taxon>
        <taxon>Paenibacillaceae</taxon>
        <taxon>Paenibacillus</taxon>
    </lineage>
</organism>
<evidence type="ECO:0000313" key="5">
    <source>
        <dbReference type="EMBL" id="MBP1906673.1"/>
    </source>
</evidence>
<evidence type="ECO:0000256" key="1">
    <source>
        <dbReference type="ARBA" id="ARBA00004613"/>
    </source>
</evidence>
<feature type="domain" description="Carbohydrate-binding module family 96" evidence="4">
    <location>
        <begin position="116"/>
        <end position="278"/>
    </location>
</feature>
<dbReference type="Pfam" id="PF24517">
    <property type="entry name" value="CBM96"/>
    <property type="match status" value="1"/>
</dbReference>
<sequence>MQLEERNDIFSEITVINRTENRFQGAFKLYAVTKSETKASINIVQKRESMQESYISIRVQKEKDITSSIRITYANTSDMIGTIQTVSNIDFPCFIEVPIHNRFQGSFTLLSAPVKTVALSPISDAMTRSREDLRSINYGDLRTMLIGKVIDEGYQSFLQFGDLKKSIPDLNIIKKAKLRLYYSGMLGHANIKLSQPNTFWYELGITDLNKPHSVDILNDNEYLNNTKEKYIEFDFFDVVKRWQDKELENNGLIISTDDDKFYTLFTRESNRPPQLIVEYITTEVYSTGRSDRQSTIFIYGKKHKDLSAKINVHSDIGFDWRKATIYVHRYEDPVNHDVSAQITVSKPSLKSNIFVKIRKESERDATIRVTNQKYKFYKSDLTINRPDLNSVIDVYGNSFMNAAITIRRQDDSPLVSNMSINQPDLVSMLEVSIYKKKNDYIDSSIAIRTLEKYDDIASGIITNIPNLPSYITVSMYKKQNEEKKAFVSVRTKEQYYDIKSSIVVNNPDLKGFIKVKGIKDAYLSSTIDVMQNTNQASFIAINRPDLTSFITIKEFKDLTSTIYVRYQSDINATIDIKQISQISGTINIKRFIEILGELSVNRPDLEGILKVRVQGETDLDSILMVKKRFVSDVSSVITVSGGSRNKNMIIMF</sequence>
<dbReference type="Proteomes" id="UP001519272">
    <property type="component" value="Unassembled WGS sequence"/>
</dbReference>
<dbReference type="RefSeq" id="WP_210090267.1">
    <property type="nucleotide sequence ID" value="NZ_JAGGKG010000017.1"/>
</dbReference>
<gene>
    <name evidence="5" type="ORF">J2Z32_003337</name>
</gene>
<evidence type="ECO:0000256" key="3">
    <source>
        <dbReference type="ARBA" id="ARBA00022729"/>
    </source>
</evidence>
<evidence type="ECO:0000313" key="6">
    <source>
        <dbReference type="Proteomes" id="UP001519272"/>
    </source>
</evidence>
<dbReference type="InterPro" id="IPR055372">
    <property type="entry name" value="CBM96"/>
</dbReference>
<keyword evidence="2" id="KW-0964">Secreted</keyword>